<dbReference type="PANTHER" id="PTHR10942">
    <property type="entry name" value="LEISHMANOLYSIN-LIKE PEPTIDASE"/>
    <property type="match status" value="1"/>
</dbReference>
<dbReference type="GO" id="GO:0004222">
    <property type="term" value="F:metalloendopeptidase activity"/>
    <property type="evidence" value="ECO:0007669"/>
    <property type="project" value="InterPro"/>
</dbReference>
<dbReference type="GO" id="GO:0007155">
    <property type="term" value="P:cell adhesion"/>
    <property type="evidence" value="ECO:0007669"/>
    <property type="project" value="InterPro"/>
</dbReference>
<dbReference type="RefSeq" id="XP_001323993.1">
    <property type="nucleotide sequence ID" value="XM_001323958.1"/>
</dbReference>
<protein>
    <submittedName>
        <fullName evidence="11">GP63-like</fullName>
    </submittedName>
</protein>
<proteinExistence type="inferred from homology"/>
<reference evidence="11" key="2">
    <citation type="journal article" date="2007" name="Science">
        <title>Draft genome sequence of the sexually transmitted pathogen Trichomonas vaginalis.</title>
        <authorList>
            <person name="Carlton J.M."/>
            <person name="Hirt R.P."/>
            <person name="Silva J.C."/>
            <person name="Delcher A.L."/>
            <person name="Schatz M."/>
            <person name="Zhao Q."/>
            <person name="Wortman J.R."/>
            <person name="Bidwell S.L."/>
            <person name="Alsmark U.C.M."/>
            <person name="Besteiro S."/>
            <person name="Sicheritz-Ponten T."/>
            <person name="Noel C.J."/>
            <person name="Dacks J.B."/>
            <person name="Foster P.G."/>
            <person name="Simillion C."/>
            <person name="Van de Peer Y."/>
            <person name="Miranda-Saavedra D."/>
            <person name="Barton G.J."/>
            <person name="Westrop G.D."/>
            <person name="Mueller S."/>
            <person name="Dessi D."/>
            <person name="Fiori P.L."/>
            <person name="Ren Q."/>
            <person name="Paulsen I."/>
            <person name="Zhang H."/>
            <person name="Bastida-Corcuera F.D."/>
            <person name="Simoes-Barbosa A."/>
            <person name="Brown M.T."/>
            <person name="Hayes R.D."/>
            <person name="Mukherjee M."/>
            <person name="Okumura C.Y."/>
            <person name="Schneider R."/>
            <person name="Smith A.J."/>
            <person name="Vanacova S."/>
            <person name="Villalvazo M."/>
            <person name="Haas B.J."/>
            <person name="Pertea M."/>
            <person name="Feldblyum T.V."/>
            <person name="Utterback T.R."/>
            <person name="Shu C.L."/>
            <person name="Osoegawa K."/>
            <person name="de Jong P.J."/>
            <person name="Hrdy I."/>
            <person name="Horvathova L."/>
            <person name="Zubacova Z."/>
            <person name="Dolezal P."/>
            <person name="Malik S.B."/>
            <person name="Logsdon J.M. Jr."/>
            <person name="Henze K."/>
            <person name="Gupta A."/>
            <person name="Wang C.C."/>
            <person name="Dunne R.L."/>
            <person name="Upcroft J.A."/>
            <person name="Upcroft P."/>
            <person name="White O."/>
            <person name="Salzberg S.L."/>
            <person name="Tang P."/>
            <person name="Chiu C.-H."/>
            <person name="Lee Y.-S."/>
            <person name="Embley T.M."/>
            <person name="Coombs G.H."/>
            <person name="Mottram J.C."/>
            <person name="Tachezy J."/>
            <person name="Fraser-Liggett C.M."/>
            <person name="Johnson P.J."/>
        </authorList>
    </citation>
    <scope>NUCLEOTIDE SEQUENCE [LARGE SCALE GENOMIC DNA]</scope>
    <source>
        <strain evidence="11">G3</strain>
    </source>
</reference>
<dbReference type="GO" id="GO:0006508">
    <property type="term" value="P:proteolysis"/>
    <property type="evidence" value="ECO:0007669"/>
    <property type="project" value="UniProtKB-KW"/>
</dbReference>
<keyword evidence="4" id="KW-0378">Hydrolase</keyword>
<dbReference type="OrthoDB" id="527990at2759"/>
<evidence type="ECO:0000256" key="10">
    <source>
        <dbReference type="SAM" id="Phobius"/>
    </source>
</evidence>
<evidence type="ECO:0000256" key="9">
    <source>
        <dbReference type="SAM" id="MobiDB-lite"/>
    </source>
</evidence>
<feature type="binding site" evidence="8">
    <location>
        <position position="292"/>
    </location>
    <ligand>
        <name>Zn(2+)</name>
        <dbReference type="ChEBI" id="CHEBI:29105"/>
        <note>catalytic</note>
    </ligand>
</feature>
<dbReference type="Proteomes" id="UP000001542">
    <property type="component" value="Unassembled WGS sequence"/>
</dbReference>
<dbReference type="VEuPathDB" id="TrichDB:TVAGG3_0040170"/>
<comment type="similarity">
    <text evidence="1">Belongs to the peptidase M8 family.</text>
</comment>
<evidence type="ECO:0000256" key="4">
    <source>
        <dbReference type="ARBA" id="ARBA00022801"/>
    </source>
</evidence>
<dbReference type="GO" id="GO:0005737">
    <property type="term" value="C:cytoplasm"/>
    <property type="evidence" value="ECO:0000318"/>
    <property type="project" value="GO_Central"/>
</dbReference>
<keyword evidence="6 8" id="KW-0482">Metalloprotease</keyword>
<feature type="compositionally biased region" description="Gly residues" evidence="9">
    <location>
        <begin position="536"/>
        <end position="560"/>
    </location>
</feature>
<evidence type="ECO:0000256" key="5">
    <source>
        <dbReference type="ARBA" id="ARBA00022833"/>
    </source>
</evidence>
<evidence type="ECO:0000256" key="7">
    <source>
        <dbReference type="PIRSR" id="PIRSR601577-1"/>
    </source>
</evidence>
<name>A2E6F7_TRIV3</name>
<feature type="transmembrane region" description="Helical" evidence="10">
    <location>
        <begin position="569"/>
        <end position="591"/>
    </location>
</feature>
<dbReference type="Pfam" id="PF01457">
    <property type="entry name" value="Peptidase_M8"/>
    <property type="match status" value="1"/>
</dbReference>
<dbReference type="Gene3D" id="3.90.132.10">
    <property type="entry name" value="Leishmanolysin , domain 2"/>
    <property type="match status" value="1"/>
</dbReference>
<dbReference type="KEGG" id="tva:4769728"/>
<sequence length="617" mass="68347">MILLFLFFGENAARTKFYHVCGHQSIQDKEAISVMETTIADSFEPIRIKFSVTPDTLSCAAASGSVSWNGVNYTCEADDVLSAEKKTALETTLGNVNTYLSKLLKVRRLKDKITLKNYKSLTTSLGSGDNAEVSDIDLVVNVIPRPSKPNLEQIALTAITQIENQAFRPVQAVMFVNTRYLPTTASNIDSDDDRFFYTLLHESLHACGISASLYDRYHPLNTSTPHENIVLNATWHTKLNTGEQQREYSFLVTPKAHQFAINHYNITYITYGKSSVVSGIELETTEGIEKSHPEAMRFQTDVMTGFIMEAEKAKFSRVTDVTLAMLLDTGFYNVDYTQMQPIIYGNSRSVNGNPNPDYGQNLPQLKFPKGTFYEFSDSWDTTMFDFKHSGTLDIDSLGSANCAENHFSDTYCSATYFYNPMGYFNVTMEPTYDWALIKIPTTNCPNGKAFLPGNDTECGTYSCAANNSSYMFTYKGESNAEKTITCTKEDETYTSFKRSGEYPYTLKCADPVRFCNTVKQYESKFTSDPLYEYTPPGGGGGTPTPSGGSGGSGGGGGGGSELTDKQKKIIIIASVCGGVFLIILIASICWYQHTQKDEDDEDNDDKSTSDLYSSNSI</sequence>
<accession>A2E6F7</accession>
<dbReference type="VEuPathDB" id="TrichDB:TVAG_106650"/>
<evidence type="ECO:0000313" key="12">
    <source>
        <dbReference type="Proteomes" id="UP000001542"/>
    </source>
</evidence>
<feature type="binding site" evidence="8">
    <location>
        <position position="201"/>
    </location>
    <ligand>
        <name>Zn(2+)</name>
        <dbReference type="ChEBI" id="CHEBI:29105"/>
        <note>catalytic</note>
    </ligand>
</feature>
<dbReference type="PANTHER" id="PTHR10942:SF0">
    <property type="entry name" value="LEISHMANOLYSIN-LIKE PEPTIDASE"/>
    <property type="match status" value="1"/>
</dbReference>
<dbReference type="EMBL" id="DS113313">
    <property type="protein sequence ID" value="EAY11770.1"/>
    <property type="molecule type" value="Genomic_DNA"/>
</dbReference>
<dbReference type="FunFam" id="3.90.132.10:FF:000008">
    <property type="entry name" value="GP63-like"/>
    <property type="match status" value="1"/>
</dbReference>
<comment type="cofactor">
    <cofactor evidence="8">
        <name>Zn(2+)</name>
        <dbReference type="ChEBI" id="CHEBI:29105"/>
    </cofactor>
    <text evidence="8">Binds 1 zinc ion per subunit.</text>
</comment>
<evidence type="ECO:0000256" key="8">
    <source>
        <dbReference type="PIRSR" id="PIRSR601577-2"/>
    </source>
</evidence>
<keyword evidence="10" id="KW-0812">Transmembrane</keyword>
<evidence type="ECO:0000313" key="11">
    <source>
        <dbReference type="EMBL" id="EAY11770.1"/>
    </source>
</evidence>
<dbReference type="GO" id="GO:0046872">
    <property type="term" value="F:metal ion binding"/>
    <property type="evidence" value="ECO:0007669"/>
    <property type="project" value="UniProtKB-KW"/>
</dbReference>
<dbReference type="InParanoid" id="A2E6F7"/>
<feature type="active site" evidence="7">
    <location>
        <position position="202"/>
    </location>
</feature>
<keyword evidence="5 8" id="KW-0862">Zinc</keyword>
<dbReference type="GO" id="GO:0016020">
    <property type="term" value="C:membrane"/>
    <property type="evidence" value="ECO:0007669"/>
    <property type="project" value="InterPro"/>
</dbReference>
<keyword evidence="3 8" id="KW-0479">Metal-binding</keyword>
<feature type="region of interest" description="Disordered" evidence="9">
    <location>
        <begin position="595"/>
        <end position="617"/>
    </location>
</feature>
<evidence type="ECO:0000256" key="3">
    <source>
        <dbReference type="ARBA" id="ARBA00022723"/>
    </source>
</evidence>
<dbReference type="FunFam" id="3.10.170.20:FF:000003">
    <property type="entry name" value="GP63-like"/>
    <property type="match status" value="1"/>
</dbReference>
<dbReference type="Gene3D" id="3.10.170.20">
    <property type="match status" value="1"/>
</dbReference>
<dbReference type="SUPFAM" id="SSF55486">
    <property type="entry name" value="Metalloproteases ('zincins'), catalytic domain"/>
    <property type="match status" value="1"/>
</dbReference>
<keyword evidence="10" id="KW-1133">Transmembrane helix</keyword>
<dbReference type="InterPro" id="IPR001577">
    <property type="entry name" value="Peptidase_M8"/>
</dbReference>
<dbReference type="AlphaFoldDB" id="A2E6F7"/>
<dbReference type="GO" id="GO:0008233">
    <property type="term" value="F:peptidase activity"/>
    <property type="evidence" value="ECO:0000318"/>
    <property type="project" value="GO_Central"/>
</dbReference>
<organism evidence="11 12">
    <name type="scientific">Trichomonas vaginalis (strain ATCC PRA-98 / G3)</name>
    <dbReference type="NCBI Taxonomy" id="412133"/>
    <lineage>
        <taxon>Eukaryota</taxon>
        <taxon>Metamonada</taxon>
        <taxon>Parabasalia</taxon>
        <taxon>Trichomonadida</taxon>
        <taxon>Trichomonadidae</taxon>
        <taxon>Trichomonas</taxon>
    </lineage>
</organism>
<keyword evidence="10" id="KW-0472">Membrane</keyword>
<reference evidence="11" key="1">
    <citation type="submission" date="2006-10" db="EMBL/GenBank/DDBJ databases">
        <authorList>
            <person name="Amadeo P."/>
            <person name="Zhao Q."/>
            <person name="Wortman J."/>
            <person name="Fraser-Liggett C."/>
            <person name="Carlton J."/>
        </authorList>
    </citation>
    <scope>NUCLEOTIDE SEQUENCE</scope>
    <source>
        <strain evidence="11">G3</strain>
    </source>
</reference>
<evidence type="ECO:0000256" key="6">
    <source>
        <dbReference type="ARBA" id="ARBA00023049"/>
    </source>
</evidence>
<feature type="region of interest" description="Disordered" evidence="9">
    <location>
        <begin position="529"/>
        <end position="560"/>
    </location>
</feature>
<keyword evidence="2" id="KW-0645">Protease</keyword>
<evidence type="ECO:0000256" key="1">
    <source>
        <dbReference type="ARBA" id="ARBA00005860"/>
    </source>
</evidence>
<feature type="binding site" evidence="8">
    <location>
        <position position="205"/>
    </location>
    <ligand>
        <name>Zn(2+)</name>
        <dbReference type="ChEBI" id="CHEBI:29105"/>
        <note>catalytic</note>
    </ligand>
</feature>
<gene>
    <name evidence="11" type="ORF">TVAG_106650</name>
</gene>
<keyword evidence="12" id="KW-1185">Reference proteome</keyword>
<evidence type="ECO:0000256" key="2">
    <source>
        <dbReference type="ARBA" id="ARBA00022670"/>
    </source>
</evidence>